<keyword evidence="2" id="KW-1185">Reference proteome</keyword>
<feature type="non-terminal residue" evidence="1">
    <location>
        <position position="1"/>
    </location>
</feature>
<reference evidence="1" key="2">
    <citation type="submission" date="2020-11" db="EMBL/GenBank/DDBJ databases">
        <authorList>
            <person name="McCartney M.A."/>
            <person name="Auch B."/>
            <person name="Kono T."/>
            <person name="Mallez S."/>
            <person name="Becker A."/>
            <person name="Gohl D.M."/>
            <person name="Silverstein K.A.T."/>
            <person name="Koren S."/>
            <person name="Bechman K.B."/>
            <person name="Herman A."/>
            <person name="Abrahante J.E."/>
            <person name="Garbe J."/>
        </authorList>
    </citation>
    <scope>NUCLEOTIDE SEQUENCE</scope>
    <source>
        <strain evidence="1">Duluth1</strain>
        <tissue evidence="1">Whole animal</tissue>
    </source>
</reference>
<evidence type="ECO:0000313" key="2">
    <source>
        <dbReference type="Proteomes" id="UP000828390"/>
    </source>
</evidence>
<dbReference type="EMBL" id="JAIWYP010000002">
    <property type="protein sequence ID" value="KAH3875934.1"/>
    <property type="molecule type" value="Genomic_DNA"/>
</dbReference>
<evidence type="ECO:0000313" key="1">
    <source>
        <dbReference type="EMBL" id="KAH3875934.1"/>
    </source>
</evidence>
<comment type="caution">
    <text evidence="1">The sequence shown here is derived from an EMBL/GenBank/DDBJ whole genome shotgun (WGS) entry which is preliminary data.</text>
</comment>
<reference evidence="1" key="1">
    <citation type="journal article" date="2019" name="bioRxiv">
        <title>The Genome of the Zebra Mussel, Dreissena polymorpha: A Resource for Invasive Species Research.</title>
        <authorList>
            <person name="McCartney M.A."/>
            <person name="Auch B."/>
            <person name="Kono T."/>
            <person name="Mallez S."/>
            <person name="Zhang Y."/>
            <person name="Obille A."/>
            <person name="Becker A."/>
            <person name="Abrahante J.E."/>
            <person name="Garbe J."/>
            <person name="Badalamenti J.P."/>
            <person name="Herman A."/>
            <person name="Mangelson H."/>
            <person name="Liachko I."/>
            <person name="Sullivan S."/>
            <person name="Sone E.D."/>
            <person name="Koren S."/>
            <person name="Silverstein K.A.T."/>
            <person name="Beckman K.B."/>
            <person name="Gohl D.M."/>
        </authorList>
    </citation>
    <scope>NUCLEOTIDE SEQUENCE</scope>
    <source>
        <strain evidence="1">Duluth1</strain>
        <tissue evidence="1">Whole animal</tissue>
    </source>
</reference>
<accession>A0A9D4MHT2</accession>
<proteinExistence type="predicted"/>
<dbReference type="AlphaFoldDB" id="A0A9D4MHT2"/>
<gene>
    <name evidence="1" type="ORF">DPMN_039213</name>
</gene>
<protein>
    <submittedName>
        <fullName evidence="1">Uncharacterized protein</fullName>
    </submittedName>
</protein>
<dbReference type="Proteomes" id="UP000828390">
    <property type="component" value="Unassembled WGS sequence"/>
</dbReference>
<sequence>TQLVESFLKTRIGLTESGNWHTIRRDILYDINMVEVISKLNVTWTQATWLPLVSIMGLAFLLTVCSIKIQGPLEAPVGNNVTLTCIAKGGLRFKYTNIKNVQTAIGECTAFYNCNVCALLFITIEMASDQAALSNAGLHTFHAAFCWAKLTACLILNNEAILYRSRLTGTETLAIVTLECSALVDCKETAIIEETFPEAKQPIKSAVKLWLDKKERRKIARKQPRASSSAPVLTVFGPQHPQVKLTLVDAGVETDVTEGNNELSLIKMIIAELM</sequence>
<name>A0A9D4MHT2_DREPO</name>
<organism evidence="1 2">
    <name type="scientific">Dreissena polymorpha</name>
    <name type="common">Zebra mussel</name>
    <name type="synonym">Mytilus polymorpha</name>
    <dbReference type="NCBI Taxonomy" id="45954"/>
    <lineage>
        <taxon>Eukaryota</taxon>
        <taxon>Metazoa</taxon>
        <taxon>Spiralia</taxon>
        <taxon>Lophotrochozoa</taxon>
        <taxon>Mollusca</taxon>
        <taxon>Bivalvia</taxon>
        <taxon>Autobranchia</taxon>
        <taxon>Heteroconchia</taxon>
        <taxon>Euheterodonta</taxon>
        <taxon>Imparidentia</taxon>
        <taxon>Neoheterodontei</taxon>
        <taxon>Myida</taxon>
        <taxon>Dreissenoidea</taxon>
        <taxon>Dreissenidae</taxon>
        <taxon>Dreissena</taxon>
    </lineage>
</organism>